<dbReference type="Gene3D" id="1.10.10.60">
    <property type="entry name" value="Homeodomain-like"/>
    <property type="match status" value="1"/>
</dbReference>
<dbReference type="GO" id="GO:0043565">
    <property type="term" value="F:sequence-specific DNA binding"/>
    <property type="evidence" value="ECO:0007669"/>
    <property type="project" value="InterPro"/>
</dbReference>
<keyword evidence="3" id="KW-0804">Transcription</keyword>
<evidence type="ECO:0000259" key="4">
    <source>
        <dbReference type="PROSITE" id="PS01124"/>
    </source>
</evidence>
<dbReference type="AlphaFoldDB" id="A0A7K1SNG6"/>
<evidence type="ECO:0000313" key="5">
    <source>
        <dbReference type="EMBL" id="MVM35213.1"/>
    </source>
</evidence>
<dbReference type="InterPro" id="IPR046532">
    <property type="entry name" value="DUF6597"/>
</dbReference>
<protein>
    <submittedName>
        <fullName evidence="5">Helix-turn-helix domain-containing protein</fullName>
    </submittedName>
</protein>
<dbReference type="SUPFAM" id="SSF46689">
    <property type="entry name" value="Homeodomain-like"/>
    <property type="match status" value="1"/>
</dbReference>
<dbReference type="PROSITE" id="PS01124">
    <property type="entry name" value="HTH_ARAC_FAMILY_2"/>
    <property type="match status" value="1"/>
</dbReference>
<organism evidence="5 6">
    <name type="scientific">Spirosoma arboris</name>
    <dbReference type="NCBI Taxonomy" id="2682092"/>
    <lineage>
        <taxon>Bacteria</taxon>
        <taxon>Pseudomonadati</taxon>
        <taxon>Bacteroidota</taxon>
        <taxon>Cytophagia</taxon>
        <taxon>Cytophagales</taxon>
        <taxon>Cytophagaceae</taxon>
        <taxon>Spirosoma</taxon>
    </lineage>
</organism>
<proteinExistence type="predicted"/>
<dbReference type="Pfam" id="PF12833">
    <property type="entry name" value="HTH_18"/>
    <property type="match status" value="1"/>
</dbReference>
<dbReference type="InterPro" id="IPR018060">
    <property type="entry name" value="HTH_AraC"/>
</dbReference>
<gene>
    <name evidence="5" type="ORF">GO755_34640</name>
</gene>
<dbReference type="PANTHER" id="PTHR46796">
    <property type="entry name" value="HTH-TYPE TRANSCRIPTIONAL ACTIVATOR RHAS-RELATED"/>
    <property type="match status" value="1"/>
</dbReference>
<name>A0A7K1SNG6_9BACT</name>
<evidence type="ECO:0000256" key="3">
    <source>
        <dbReference type="ARBA" id="ARBA00023163"/>
    </source>
</evidence>
<dbReference type="Pfam" id="PF20240">
    <property type="entry name" value="DUF6597"/>
    <property type="match status" value="1"/>
</dbReference>
<dbReference type="RefSeq" id="WP_157590021.1">
    <property type="nucleotide sequence ID" value="NZ_WPIN01000021.1"/>
</dbReference>
<sequence>MYCEIKPCPELTPFINCYWSIDALANATLTDYSFPDGCPEIIFNLETQVKRFSIDGRVSMNPSVEFIGQMTQPYQIRTQGRNRIVGVRFYPHTVACFTKETIAQFNDQTIAVQDIWGTEILDVAVQIAEASTPTQWVTPLNAFFRSRLTNQIDSSRHKLTDFAVRQFLSQKDVTDLDAIVRASGLSHRYLQQCFHQRVGISPKMLLKIIRFQKTFQYLNAGAHSLTYVAYECGYYDQAHFIRDFNAFTGSTPARYSLQHHPFNQHFLVASNSSYLYNF</sequence>
<evidence type="ECO:0000256" key="1">
    <source>
        <dbReference type="ARBA" id="ARBA00023015"/>
    </source>
</evidence>
<dbReference type="InterPro" id="IPR009057">
    <property type="entry name" value="Homeodomain-like_sf"/>
</dbReference>
<evidence type="ECO:0000313" key="6">
    <source>
        <dbReference type="Proteomes" id="UP000436006"/>
    </source>
</evidence>
<dbReference type="EMBL" id="WPIN01000021">
    <property type="protein sequence ID" value="MVM35213.1"/>
    <property type="molecule type" value="Genomic_DNA"/>
</dbReference>
<reference evidence="5 6" key="1">
    <citation type="submission" date="2019-12" db="EMBL/GenBank/DDBJ databases">
        <title>Spirosoma sp. HMF4905 genome sequencing and assembly.</title>
        <authorList>
            <person name="Kang H."/>
            <person name="Cha I."/>
            <person name="Kim H."/>
            <person name="Joh K."/>
        </authorList>
    </citation>
    <scope>NUCLEOTIDE SEQUENCE [LARGE SCALE GENOMIC DNA]</scope>
    <source>
        <strain evidence="5 6">HMF4905</strain>
    </source>
</reference>
<accession>A0A7K1SNG6</accession>
<feature type="domain" description="HTH araC/xylS-type" evidence="4">
    <location>
        <begin position="157"/>
        <end position="258"/>
    </location>
</feature>
<dbReference type="InterPro" id="IPR050204">
    <property type="entry name" value="AraC_XylS_family_regulators"/>
</dbReference>
<comment type="caution">
    <text evidence="5">The sequence shown here is derived from an EMBL/GenBank/DDBJ whole genome shotgun (WGS) entry which is preliminary data.</text>
</comment>
<dbReference type="GO" id="GO:0003700">
    <property type="term" value="F:DNA-binding transcription factor activity"/>
    <property type="evidence" value="ECO:0007669"/>
    <property type="project" value="InterPro"/>
</dbReference>
<dbReference type="Proteomes" id="UP000436006">
    <property type="component" value="Unassembled WGS sequence"/>
</dbReference>
<keyword evidence="1" id="KW-0805">Transcription regulation</keyword>
<keyword evidence="2" id="KW-0238">DNA-binding</keyword>
<dbReference type="SMART" id="SM00342">
    <property type="entry name" value="HTH_ARAC"/>
    <property type="match status" value="1"/>
</dbReference>
<evidence type="ECO:0000256" key="2">
    <source>
        <dbReference type="ARBA" id="ARBA00023125"/>
    </source>
</evidence>
<keyword evidence="6" id="KW-1185">Reference proteome</keyword>